<feature type="signal peptide" evidence="1">
    <location>
        <begin position="1"/>
        <end position="18"/>
    </location>
</feature>
<dbReference type="SUPFAM" id="SSF58113">
    <property type="entry name" value="Apolipoprotein A-I"/>
    <property type="match status" value="1"/>
</dbReference>
<name>A0A444UT93_ACIRT</name>
<evidence type="ECO:0000256" key="1">
    <source>
        <dbReference type="SAM" id="SignalP"/>
    </source>
</evidence>
<dbReference type="InterPro" id="IPR006801">
    <property type="entry name" value="ApoA-II"/>
</dbReference>
<dbReference type="OrthoDB" id="8446556at2759"/>
<dbReference type="EMBL" id="SCEB01009064">
    <property type="protein sequence ID" value="RXM91366.1"/>
    <property type="molecule type" value="Genomic_DNA"/>
</dbReference>
<evidence type="ECO:0000313" key="3">
    <source>
        <dbReference type="Proteomes" id="UP000289886"/>
    </source>
</evidence>
<protein>
    <submittedName>
        <fullName evidence="2">Type-4 ice-structuring protein LS-12</fullName>
    </submittedName>
</protein>
<dbReference type="GO" id="GO:0008289">
    <property type="term" value="F:lipid binding"/>
    <property type="evidence" value="ECO:0007669"/>
    <property type="project" value="InterPro"/>
</dbReference>
<proteinExistence type="predicted"/>
<dbReference type="Pfam" id="PF04711">
    <property type="entry name" value="ApoA-II"/>
    <property type="match status" value="1"/>
</dbReference>
<dbReference type="GO" id="GO:0042157">
    <property type="term" value="P:lipoprotein metabolic process"/>
    <property type="evidence" value="ECO:0007669"/>
    <property type="project" value="InterPro"/>
</dbReference>
<dbReference type="Proteomes" id="UP000289886">
    <property type="component" value="Unassembled WGS sequence"/>
</dbReference>
<dbReference type="GO" id="GO:0005576">
    <property type="term" value="C:extracellular region"/>
    <property type="evidence" value="ECO:0007669"/>
    <property type="project" value="InterPro"/>
</dbReference>
<gene>
    <name evidence="2" type="ORF">EOD39_21253</name>
</gene>
<keyword evidence="3" id="KW-1185">Reference proteome</keyword>
<dbReference type="AlphaFoldDB" id="A0A444UT93"/>
<reference evidence="2 3" key="1">
    <citation type="submission" date="2019-01" db="EMBL/GenBank/DDBJ databases">
        <title>Draft Genome and Complete Hox-Cluster Characterization of the Sterlet Sturgeon (Acipenser ruthenus).</title>
        <authorList>
            <person name="Wei Q."/>
        </authorList>
    </citation>
    <scope>NUCLEOTIDE SEQUENCE [LARGE SCALE GENOMIC DNA]</scope>
    <source>
        <strain evidence="2">WHYD16114868_AA</strain>
        <tissue evidence="2">Blood</tissue>
    </source>
</reference>
<keyword evidence="1" id="KW-0732">Signal</keyword>
<sequence>MKFSIVAVLAFAMVVLHGSETDAAVVKREVPTDLESLSKYFKELSTLLTSTTQDLVQKLQAQELNAKAQAYLEDGRAQLKPLADSVQAQLQPLTDSVQAQLKPLADSMQVQLLELWNKVLDSAKALPASSK</sequence>
<feature type="chain" id="PRO_5019519941" evidence="1">
    <location>
        <begin position="19"/>
        <end position="131"/>
    </location>
</feature>
<organism evidence="2 3">
    <name type="scientific">Acipenser ruthenus</name>
    <name type="common">Sterlet sturgeon</name>
    <dbReference type="NCBI Taxonomy" id="7906"/>
    <lineage>
        <taxon>Eukaryota</taxon>
        <taxon>Metazoa</taxon>
        <taxon>Chordata</taxon>
        <taxon>Craniata</taxon>
        <taxon>Vertebrata</taxon>
        <taxon>Euteleostomi</taxon>
        <taxon>Actinopterygii</taxon>
        <taxon>Chondrostei</taxon>
        <taxon>Acipenseriformes</taxon>
        <taxon>Acipenseridae</taxon>
        <taxon>Acipenser</taxon>
    </lineage>
</organism>
<comment type="caution">
    <text evidence="2">The sequence shown here is derived from an EMBL/GenBank/DDBJ whole genome shotgun (WGS) entry which is preliminary data.</text>
</comment>
<accession>A0A444UT93</accession>
<evidence type="ECO:0000313" key="2">
    <source>
        <dbReference type="EMBL" id="RXM91366.1"/>
    </source>
</evidence>
<dbReference type="GO" id="GO:0006869">
    <property type="term" value="P:lipid transport"/>
    <property type="evidence" value="ECO:0007669"/>
    <property type="project" value="InterPro"/>
</dbReference>
<dbReference type="Gene3D" id="6.10.250.100">
    <property type="match status" value="1"/>
</dbReference>